<dbReference type="EMBL" id="AVOT02026279">
    <property type="protein sequence ID" value="MBW0517937.1"/>
    <property type="molecule type" value="Genomic_DNA"/>
</dbReference>
<dbReference type="AlphaFoldDB" id="A0A9Q3EI76"/>
<feature type="compositionally biased region" description="Polar residues" evidence="1">
    <location>
        <begin position="91"/>
        <end position="100"/>
    </location>
</feature>
<feature type="compositionally biased region" description="Acidic residues" evidence="1">
    <location>
        <begin position="434"/>
        <end position="452"/>
    </location>
</feature>
<keyword evidence="3" id="KW-1185">Reference proteome</keyword>
<protein>
    <submittedName>
        <fullName evidence="2">Uncharacterized protein</fullName>
    </submittedName>
</protein>
<evidence type="ECO:0000313" key="2">
    <source>
        <dbReference type="EMBL" id="MBW0517937.1"/>
    </source>
</evidence>
<name>A0A9Q3EI76_9BASI</name>
<feature type="region of interest" description="Disordered" evidence="1">
    <location>
        <begin position="81"/>
        <end position="127"/>
    </location>
</feature>
<proteinExistence type="predicted"/>
<reference evidence="2" key="1">
    <citation type="submission" date="2021-03" db="EMBL/GenBank/DDBJ databases">
        <title>Draft genome sequence of rust myrtle Austropuccinia psidii MF-1, a brazilian biotype.</title>
        <authorList>
            <person name="Quecine M.C."/>
            <person name="Pachon D.M.R."/>
            <person name="Bonatelli M.L."/>
            <person name="Correr F.H."/>
            <person name="Franceschini L.M."/>
            <person name="Leite T.F."/>
            <person name="Margarido G.R.A."/>
            <person name="Almeida C.A."/>
            <person name="Ferrarezi J.A."/>
            <person name="Labate C.A."/>
        </authorList>
    </citation>
    <scope>NUCLEOTIDE SEQUENCE</scope>
    <source>
        <strain evidence="2">MF-1</strain>
    </source>
</reference>
<accession>A0A9Q3EI76</accession>
<gene>
    <name evidence="2" type="ORF">O181_057652</name>
</gene>
<sequence length="513" mass="59333">MSFHTSYNHQENAASQPELSQIVLQQSQYLQRMHEELANRDQQFKILLAKVNDLQVQNTTTTSSNLLIKSTNANTKELALATPKKGKKQQLKPSQVPSTQKKAHPSRRAVSAPPPGPSPRRNPNQMIMSETPEGFKETKHPIQLCLKNLIRTFPEMNKFVIYVHASLARIGIRQWAPDLDDSSDTLYNEACRLSAIQTFRQVATIGAYQYMNINLRFLNDIGLLEAAYNHYVHWLMAQRYKKETRENAKHRKDELKKIIFKCRQRLRDTRYQFGVSQKFPKRYMKILEALDAHSDDEYHPVRKVYLIKTLKFRSNKATKFMRRVDEEIEKTDNANGKRTQRRQRVEPQSPMESLCKRVPKGLPLDFYDPEWFNECPSGERTVTADSHNVAFLQDVSKSIRGRQHPDEKLNDRNFTDKYWDEMTEPYDLSHEIAAEEEDDSDESDSTDLDGTSEELNKSDEEGNDSDWENLDNQAIQGKVEDRDTEMAHVEDPGCFAVGVNSGFSGVENAWANW</sequence>
<feature type="region of interest" description="Disordered" evidence="1">
    <location>
        <begin position="331"/>
        <end position="352"/>
    </location>
</feature>
<organism evidence="2 3">
    <name type="scientific">Austropuccinia psidii MF-1</name>
    <dbReference type="NCBI Taxonomy" id="1389203"/>
    <lineage>
        <taxon>Eukaryota</taxon>
        <taxon>Fungi</taxon>
        <taxon>Dikarya</taxon>
        <taxon>Basidiomycota</taxon>
        <taxon>Pucciniomycotina</taxon>
        <taxon>Pucciniomycetes</taxon>
        <taxon>Pucciniales</taxon>
        <taxon>Sphaerophragmiaceae</taxon>
        <taxon>Austropuccinia</taxon>
    </lineage>
</organism>
<evidence type="ECO:0000313" key="3">
    <source>
        <dbReference type="Proteomes" id="UP000765509"/>
    </source>
</evidence>
<evidence type="ECO:0000256" key="1">
    <source>
        <dbReference type="SAM" id="MobiDB-lite"/>
    </source>
</evidence>
<comment type="caution">
    <text evidence="2">The sequence shown here is derived from an EMBL/GenBank/DDBJ whole genome shotgun (WGS) entry which is preliminary data.</text>
</comment>
<feature type="region of interest" description="Disordered" evidence="1">
    <location>
        <begin position="433"/>
        <end position="486"/>
    </location>
</feature>
<dbReference type="Proteomes" id="UP000765509">
    <property type="component" value="Unassembled WGS sequence"/>
</dbReference>